<feature type="region of interest" description="Disordered" evidence="5">
    <location>
        <begin position="144"/>
        <end position="172"/>
    </location>
</feature>
<dbReference type="GO" id="GO:0005524">
    <property type="term" value="F:ATP binding"/>
    <property type="evidence" value="ECO:0007669"/>
    <property type="project" value="UniProtKB-KW"/>
</dbReference>
<gene>
    <name evidence="8" type="ORF">CPT_Milagro_002</name>
</gene>
<keyword evidence="1" id="KW-1188">Viral release from host cell</keyword>
<dbReference type="EMBL" id="OM638609">
    <property type="protein sequence ID" value="UNY41721.1"/>
    <property type="molecule type" value="Genomic_DNA"/>
</dbReference>
<dbReference type="Gene3D" id="3.40.50.300">
    <property type="entry name" value="P-loop containing nucleotide triphosphate hydrolases"/>
    <property type="match status" value="1"/>
</dbReference>
<evidence type="ECO:0000313" key="9">
    <source>
        <dbReference type="Proteomes" id="UP000831591"/>
    </source>
</evidence>
<sequence length="629" mass="71613">MNVVLMFDLHALRLNERRVLLARVRSASRDRARASPYACRMLETTNPIQREANVRQIARSLYWQGWRISSIARHLELKPATVASWCRRDKWKDATPIERIEAAAETRLMVLIAKDKKDGADYKEIDLLGRQIERLARVQKYGETGKEGDLNPNIAARNAGPKRKPPRNEISEEQHERIVAAFRESLFDYQKVWYRNGDQRTRNILKSRQIGATWYFSREAFVDALETGRNQIFLSASKAQAHVFKQYIAQFARDAADVELTGDPIILPNGAILYFLGTNARTAQSYHGNFYFDEYFWVPKFRELNKVASGMAMHKRWRKTYFSTPSSITHEAYAFWSGAHANRGRAAADRIQIDTSHEALVRGMLGEDAQWRQIVTILDAMAGGCDLFDIDELRREYSAEEFANLLMCAFIDDSLSVFKLAELQRCMVDSWEEWADDFSPLLLRPFGYREVWVGYDPALTGDSAGLVVVAPPRVEGGAFRVLERHQFRGNDFEEQAAAIEQITQRYNVGYIAIDTTGMGQGVYQLVRKFYPAVVALNYSPEVKTRLVLKGQSVIRNGRLQFDAGWTDLAAAFMAIKQTMTPSGRQTTFTADRNDETGHADLAWACLHAIDREPLAGGDINSSSFTEFYS</sequence>
<evidence type="ECO:0000256" key="5">
    <source>
        <dbReference type="SAM" id="MobiDB-lite"/>
    </source>
</evidence>
<keyword evidence="2" id="KW-0547">Nucleotide-binding</keyword>
<keyword evidence="9" id="KW-1185">Reference proteome</keyword>
<feature type="domain" description="Terminase large subunit gp17-like C-terminal" evidence="7">
    <location>
        <begin position="453"/>
        <end position="610"/>
    </location>
</feature>
<evidence type="ECO:0000256" key="4">
    <source>
        <dbReference type="ARBA" id="ARBA00023219"/>
    </source>
</evidence>
<evidence type="ECO:0000256" key="3">
    <source>
        <dbReference type="ARBA" id="ARBA00022840"/>
    </source>
</evidence>
<dbReference type="InterPro" id="IPR035421">
    <property type="entry name" value="Terminase_6C"/>
</dbReference>
<dbReference type="Pfam" id="PF17289">
    <property type="entry name" value="Terminase_6C"/>
    <property type="match status" value="1"/>
</dbReference>
<proteinExistence type="predicted"/>
<keyword evidence="4" id="KW-0231">Viral genome packaging</keyword>
<evidence type="ECO:0000256" key="1">
    <source>
        <dbReference type="ARBA" id="ARBA00022612"/>
    </source>
</evidence>
<feature type="domain" description="Terminase ATPase subunit N-terminal" evidence="6">
    <location>
        <begin position="54"/>
        <end position="110"/>
    </location>
</feature>
<keyword evidence="3" id="KW-0067">ATP-binding</keyword>
<reference evidence="8" key="1">
    <citation type="submission" date="2022-02" db="EMBL/GenBank/DDBJ databases">
        <title>Burkholderia cenocepacia phage Milagro.</title>
        <authorList>
            <person name="Le T."/>
            <person name="Yao G."/>
            <person name="Liu M."/>
            <person name="Gonzalez C."/>
        </authorList>
    </citation>
    <scope>NUCLEOTIDE SEQUENCE</scope>
</reference>
<evidence type="ECO:0000256" key="2">
    <source>
        <dbReference type="ARBA" id="ARBA00022741"/>
    </source>
</evidence>
<dbReference type="Pfam" id="PF03237">
    <property type="entry name" value="Terminase_6N"/>
    <property type="match status" value="1"/>
</dbReference>
<dbReference type="Pfam" id="PF06056">
    <property type="entry name" value="Terminase_5"/>
    <property type="match status" value="1"/>
</dbReference>
<dbReference type="Gene3D" id="3.30.420.240">
    <property type="match status" value="1"/>
</dbReference>
<protein>
    <submittedName>
        <fullName evidence="8">Terminase large subunit</fullName>
    </submittedName>
</protein>
<dbReference type="Proteomes" id="UP000831591">
    <property type="component" value="Segment"/>
</dbReference>
<accession>A0AAE9G8G7</accession>
<evidence type="ECO:0000313" key="8">
    <source>
        <dbReference type="EMBL" id="UNY41721.1"/>
    </source>
</evidence>
<evidence type="ECO:0000259" key="7">
    <source>
        <dbReference type="Pfam" id="PF17289"/>
    </source>
</evidence>
<organism evidence="8 9">
    <name type="scientific">Burkholderia phage Milagro</name>
    <dbReference type="NCBI Taxonomy" id="2924901"/>
    <lineage>
        <taxon>Viruses</taxon>
        <taxon>Duplodnaviria</taxon>
        <taxon>Heunggongvirae</taxon>
        <taxon>Uroviricota</taxon>
        <taxon>Caudoviricetes</taxon>
        <taxon>Peduoviridae</taxon>
        <taxon>Kayeltresvirus</taxon>
        <taxon>Kayeltresvirus milagro</taxon>
    </lineage>
</organism>
<evidence type="ECO:0000259" key="6">
    <source>
        <dbReference type="Pfam" id="PF06056"/>
    </source>
</evidence>
<name>A0AAE9G8G7_9CAUD</name>
<dbReference type="InterPro" id="IPR010332">
    <property type="entry name" value="ATPase_terminase-su_N"/>
</dbReference>
<dbReference type="InterPro" id="IPR027417">
    <property type="entry name" value="P-loop_NTPase"/>
</dbReference>